<evidence type="ECO:0000259" key="3">
    <source>
        <dbReference type="PROSITE" id="PS50966"/>
    </source>
</evidence>
<gene>
    <name evidence="5 6 7" type="primary">LOC107071386</name>
</gene>
<name>A0ABM1J050_POLDO</name>
<evidence type="ECO:0000313" key="6">
    <source>
        <dbReference type="RefSeq" id="XP_015185837.1"/>
    </source>
</evidence>
<keyword evidence="4" id="KW-1185">Reference proteome</keyword>
<dbReference type="PROSITE" id="PS50966">
    <property type="entry name" value="ZF_SWIM"/>
    <property type="match status" value="1"/>
</dbReference>
<accession>A0ABM1J050</accession>
<feature type="domain" description="SWIM-type" evidence="3">
    <location>
        <begin position="1"/>
        <end position="24"/>
    </location>
</feature>
<keyword evidence="1" id="KW-0863">Zinc-finger</keyword>
<keyword evidence="1" id="KW-0479">Metal-binding</keyword>
<evidence type="ECO:0000256" key="1">
    <source>
        <dbReference type="PROSITE-ProRule" id="PRU00325"/>
    </source>
</evidence>
<reference evidence="5 6" key="1">
    <citation type="submission" date="2025-05" db="UniProtKB">
        <authorList>
            <consortium name="RefSeq"/>
        </authorList>
    </citation>
    <scope>IDENTIFICATION</scope>
    <source>
        <tissue evidence="5 6">Whole body</tissue>
    </source>
</reference>
<feature type="region of interest" description="Disordered" evidence="2">
    <location>
        <begin position="76"/>
        <end position="105"/>
    </location>
</feature>
<keyword evidence="1" id="KW-0862">Zinc</keyword>
<evidence type="ECO:0000313" key="7">
    <source>
        <dbReference type="RefSeq" id="XP_015185838.1"/>
    </source>
</evidence>
<evidence type="ECO:0000313" key="4">
    <source>
        <dbReference type="Proteomes" id="UP000694924"/>
    </source>
</evidence>
<dbReference type="Proteomes" id="UP000694924">
    <property type="component" value="Unplaced"/>
</dbReference>
<organism evidence="4 6">
    <name type="scientific">Polistes dominula</name>
    <name type="common">European paper wasp</name>
    <name type="synonym">Vespa dominula</name>
    <dbReference type="NCBI Taxonomy" id="743375"/>
    <lineage>
        <taxon>Eukaryota</taxon>
        <taxon>Metazoa</taxon>
        <taxon>Ecdysozoa</taxon>
        <taxon>Arthropoda</taxon>
        <taxon>Hexapoda</taxon>
        <taxon>Insecta</taxon>
        <taxon>Pterygota</taxon>
        <taxon>Neoptera</taxon>
        <taxon>Endopterygota</taxon>
        <taxon>Hymenoptera</taxon>
        <taxon>Apocrita</taxon>
        <taxon>Aculeata</taxon>
        <taxon>Vespoidea</taxon>
        <taxon>Vespidae</taxon>
        <taxon>Polistinae</taxon>
        <taxon>Polistini</taxon>
        <taxon>Polistes</taxon>
    </lineage>
</organism>
<proteinExistence type="predicted"/>
<dbReference type="Pfam" id="PF04434">
    <property type="entry name" value="SWIM"/>
    <property type="match status" value="1"/>
</dbReference>
<dbReference type="RefSeq" id="XP_015185837.1">
    <property type="nucleotide sequence ID" value="XM_015330351.1"/>
</dbReference>
<dbReference type="RefSeq" id="XP_015185838.1">
    <property type="nucleotide sequence ID" value="XM_015330352.1"/>
</dbReference>
<feature type="compositionally biased region" description="Basic and acidic residues" evidence="2">
    <location>
        <begin position="81"/>
        <end position="98"/>
    </location>
</feature>
<dbReference type="InterPro" id="IPR007527">
    <property type="entry name" value="Znf_SWIM"/>
</dbReference>
<protein>
    <submittedName>
        <fullName evidence="5 6">Uncharacterized protein LOC107071386 isoform X1</fullName>
    </submittedName>
</protein>
<dbReference type="GeneID" id="107071386"/>
<sequence>MGCSCKGDLSGTCKHIIAVLLYCNRNDLESLQMITYTDKKCVGNQPHKSSLEKYEAKPLDEHECFSMSRKKILNTKYRKKNPYETKANDDNTKSKDSDENFQLSEEENTKIRNLMVAKLESSALALHIIGRHEAIQISNNN</sequence>
<evidence type="ECO:0000313" key="5">
    <source>
        <dbReference type="RefSeq" id="XP_015185835.1"/>
    </source>
</evidence>
<dbReference type="RefSeq" id="XP_015185835.1">
    <property type="nucleotide sequence ID" value="XM_015330349.1"/>
</dbReference>
<evidence type="ECO:0000256" key="2">
    <source>
        <dbReference type="SAM" id="MobiDB-lite"/>
    </source>
</evidence>